<evidence type="ECO:0000313" key="2">
    <source>
        <dbReference type="Proteomes" id="UP001431235"/>
    </source>
</evidence>
<dbReference type="EMBL" id="JAIKTS010000006">
    <property type="protein sequence ID" value="MCL7715758.1"/>
    <property type="molecule type" value="Genomic_DNA"/>
</dbReference>
<protein>
    <submittedName>
        <fullName evidence="1">DUF938 domain-containing protein</fullName>
    </submittedName>
</protein>
<keyword evidence="2" id="KW-1185">Reference proteome</keyword>
<reference evidence="1 2" key="1">
    <citation type="submission" date="2021-08" db="EMBL/GenBank/DDBJ databases">
        <title>Novel members of of the genus Stenotrophomonas from differernt environment.</title>
        <authorList>
            <person name="Deng Y."/>
        </authorList>
    </citation>
    <scope>NUCLEOTIDE SEQUENCE [LARGE SCALE GENOMIC DNA]</scope>
    <source>
        <strain evidence="1 2">CPCC 101365</strain>
    </source>
</reference>
<proteinExistence type="predicted"/>
<dbReference type="PANTHER" id="PTHR20974:SF0">
    <property type="entry name" value="UPF0585 PROTEIN CG18661"/>
    <property type="match status" value="1"/>
</dbReference>
<dbReference type="SUPFAM" id="SSF53335">
    <property type="entry name" value="S-adenosyl-L-methionine-dependent methyltransferases"/>
    <property type="match status" value="1"/>
</dbReference>
<accession>A0ABT0SK97</accession>
<sequence length="209" mass="22063">MTGKPHSEACERNRGPILAVLRRHLGAARHVLEIGSGTGQHAVHFAAAMPWLRWQASDHPDHLPGIGRWLDAAALPNTPPALALQAVAGTGLRPAPPLPAIAGVAGFDAVFTANTLHIMDWDCVQALVAALPSLMAPGALFIAYGPFNDAGAFSSDSNRAFDAWLRARDPRSGIRDAGAVDALARAQGLALREDAAMPANNRTLVWQRA</sequence>
<comment type="caution">
    <text evidence="1">The sequence shown here is derived from an EMBL/GenBank/DDBJ whole genome shotgun (WGS) entry which is preliminary data.</text>
</comment>
<dbReference type="Pfam" id="PF06080">
    <property type="entry name" value="DUF938"/>
    <property type="match status" value="1"/>
</dbReference>
<dbReference type="Gene3D" id="3.40.50.150">
    <property type="entry name" value="Vaccinia Virus protein VP39"/>
    <property type="match status" value="1"/>
</dbReference>
<dbReference type="InterPro" id="IPR029063">
    <property type="entry name" value="SAM-dependent_MTases_sf"/>
</dbReference>
<gene>
    <name evidence="1" type="ORF">K5L01_14025</name>
</gene>
<evidence type="ECO:0000313" key="1">
    <source>
        <dbReference type="EMBL" id="MCL7715758.1"/>
    </source>
</evidence>
<name>A0ABT0SK97_9GAMM</name>
<dbReference type="RefSeq" id="WP_250065342.1">
    <property type="nucleotide sequence ID" value="NZ_JAIKTS010000006.1"/>
</dbReference>
<organism evidence="1 2">
    <name type="scientific">Stenotrophomonas mori</name>
    <dbReference type="NCBI Taxonomy" id="2871096"/>
    <lineage>
        <taxon>Bacteria</taxon>
        <taxon>Pseudomonadati</taxon>
        <taxon>Pseudomonadota</taxon>
        <taxon>Gammaproteobacteria</taxon>
        <taxon>Lysobacterales</taxon>
        <taxon>Lysobacteraceae</taxon>
        <taxon>Stenotrophomonas</taxon>
    </lineage>
</organism>
<dbReference type="Proteomes" id="UP001431235">
    <property type="component" value="Unassembled WGS sequence"/>
</dbReference>
<dbReference type="InterPro" id="IPR010342">
    <property type="entry name" value="DUF938"/>
</dbReference>
<dbReference type="PANTHER" id="PTHR20974">
    <property type="entry name" value="UPF0585 PROTEIN CG18661"/>
    <property type="match status" value="1"/>
</dbReference>